<evidence type="ECO:0000313" key="3">
    <source>
        <dbReference type="Proteomes" id="UP000324222"/>
    </source>
</evidence>
<dbReference type="AlphaFoldDB" id="A0A5B7FQ04"/>
<sequence>MASGGCQQSIEWPIHRVATRVNALILPTLGLKPANTPGQGRQGFLPKGSQTRILPVSGHRKPKPRDSYTPWSLV</sequence>
<dbReference type="Proteomes" id="UP000324222">
    <property type="component" value="Unassembled WGS sequence"/>
</dbReference>
<dbReference type="EMBL" id="VSRR010008362">
    <property type="protein sequence ID" value="MPC48582.1"/>
    <property type="molecule type" value="Genomic_DNA"/>
</dbReference>
<reference evidence="2 3" key="1">
    <citation type="submission" date="2019-05" db="EMBL/GenBank/DDBJ databases">
        <title>Another draft genome of Portunus trituberculatus and its Hox gene families provides insights of decapod evolution.</title>
        <authorList>
            <person name="Jeong J.-H."/>
            <person name="Song I."/>
            <person name="Kim S."/>
            <person name="Choi T."/>
            <person name="Kim D."/>
            <person name="Ryu S."/>
            <person name="Kim W."/>
        </authorList>
    </citation>
    <scope>NUCLEOTIDE SEQUENCE [LARGE SCALE GENOMIC DNA]</scope>
    <source>
        <tissue evidence="2">Muscle</tissue>
    </source>
</reference>
<evidence type="ECO:0000256" key="1">
    <source>
        <dbReference type="SAM" id="MobiDB-lite"/>
    </source>
</evidence>
<evidence type="ECO:0000313" key="2">
    <source>
        <dbReference type="EMBL" id="MPC48582.1"/>
    </source>
</evidence>
<organism evidence="2 3">
    <name type="scientific">Portunus trituberculatus</name>
    <name type="common">Swimming crab</name>
    <name type="synonym">Neptunus trituberculatus</name>
    <dbReference type="NCBI Taxonomy" id="210409"/>
    <lineage>
        <taxon>Eukaryota</taxon>
        <taxon>Metazoa</taxon>
        <taxon>Ecdysozoa</taxon>
        <taxon>Arthropoda</taxon>
        <taxon>Crustacea</taxon>
        <taxon>Multicrustacea</taxon>
        <taxon>Malacostraca</taxon>
        <taxon>Eumalacostraca</taxon>
        <taxon>Eucarida</taxon>
        <taxon>Decapoda</taxon>
        <taxon>Pleocyemata</taxon>
        <taxon>Brachyura</taxon>
        <taxon>Eubrachyura</taxon>
        <taxon>Portunoidea</taxon>
        <taxon>Portunidae</taxon>
        <taxon>Portuninae</taxon>
        <taxon>Portunus</taxon>
    </lineage>
</organism>
<gene>
    <name evidence="2" type="ORF">E2C01_042359</name>
</gene>
<protein>
    <submittedName>
        <fullName evidence="2">Uncharacterized protein</fullName>
    </submittedName>
</protein>
<proteinExistence type="predicted"/>
<accession>A0A5B7FQ04</accession>
<keyword evidence="3" id="KW-1185">Reference proteome</keyword>
<name>A0A5B7FQ04_PORTR</name>
<comment type="caution">
    <text evidence="2">The sequence shown here is derived from an EMBL/GenBank/DDBJ whole genome shotgun (WGS) entry which is preliminary data.</text>
</comment>
<feature type="region of interest" description="Disordered" evidence="1">
    <location>
        <begin position="34"/>
        <end position="74"/>
    </location>
</feature>